<keyword evidence="3" id="KW-1185">Reference proteome</keyword>
<dbReference type="RefSeq" id="WP_006208543.1">
    <property type="nucleotide sequence ID" value="NZ_ADHJ01000014.1"/>
</dbReference>
<protein>
    <recommendedName>
        <fullName evidence="4">DUF4367 domain-containing protein</fullName>
    </recommendedName>
</protein>
<evidence type="ECO:0000313" key="3">
    <source>
        <dbReference type="Proteomes" id="UP000003094"/>
    </source>
</evidence>
<gene>
    <name evidence="2" type="ORF">PVOR_08375</name>
</gene>
<proteinExistence type="predicted"/>
<name>A0A2R9SY73_9BACL</name>
<dbReference type="Proteomes" id="UP000003094">
    <property type="component" value="Unassembled WGS sequence"/>
</dbReference>
<evidence type="ECO:0000256" key="1">
    <source>
        <dbReference type="SAM" id="SignalP"/>
    </source>
</evidence>
<feature type="signal peptide" evidence="1">
    <location>
        <begin position="1"/>
        <end position="26"/>
    </location>
</feature>
<reference evidence="2 3" key="1">
    <citation type="journal article" date="2010" name="BMC Genomics">
        <title>Genome sequence of the pattern forming Paenibacillus vortex bacterium reveals potential for thriving in complex environments.</title>
        <authorList>
            <person name="Sirota-Madi A."/>
            <person name="Olender T."/>
            <person name="Helman Y."/>
            <person name="Ingham C."/>
            <person name="Brainis I."/>
            <person name="Roth D."/>
            <person name="Hagi E."/>
            <person name="Brodsky L."/>
            <person name="Leshkowitz D."/>
            <person name="Galatenko V."/>
            <person name="Nikolaev V."/>
            <person name="Mugasimangalam R.C."/>
            <person name="Bransburg-Zabary S."/>
            <person name="Gutnick D.L."/>
            <person name="Lancet D."/>
            <person name="Ben-Jacob E."/>
        </authorList>
    </citation>
    <scope>NUCLEOTIDE SEQUENCE [LARGE SCALE GENOMIC DNA]</scope>
    <source>
        <strain evidence="2 3">V453</strain>
    </source>
</reference>
<feature type="chain" id="PRO_5015312354" description="DUF4367 domain-containing protein" evidence="1">
    <location>
        <begin position="27"/>
        <end position="207"/>
    </location>
</feature>
<evidence type="ECO:0008006" key="4">
    <source>
        <dbReference type="Google" id="ProtNLM"/>
    </source>
</evidence>
<evidence type="ECO:0000313" key="2">
    <source>
        <dbReference type="EMBL" id="EFU42283.1"/>
    </source>
</evidence>
<dbReference type="KEGG" id="pvo:PVOR_08375"/>
<comment type="caution">
    <text evidence="2">The sequence shown here is derived from an EMBL/GenBank/DDBJ whole genome shotgun (WGS) entry which is preliminary data.</text>
</comment>
<keyword evidence="1" id="KW-0732">Signal</keyword>
<accession>A0A2R9SY73</accession>
<sequence>MYNIKKVMSALLCAIFLFGLPHGASADDHGTAAMQAAVTEQPVEHQALQTQALQQLSKDTDFVVYAPQLPHTDWKLEIPVPYPHLPGNKIITFTRFSYFDMSGDIYLMGVEQHKARGYKTTRSITSIDIKNKTTKTKQVEYEFKFDLSGEPVTWNDIEGRFKPWATSQQNGGFLTWIQGDTYIEMSSVVFTREQMIEVAKSMKPVQQ</sequence>
<organism evidence="2 3">
    <name type="scientific">Paenibacillus vortex V453</name>
    <dbReference type="NCBI Taxonomy" id="715225"/>
    <lineage>
        <taxon>Bacteria</taxon>
        <taxon>Bacillati</taxon>
        <taxon>Bacillota</taxon>
        <taxon>Bacilli</taxon>
        <taxon>Bacillales</taxon>
        <taxon>Paenibacillaceae</taxon>
        <taxon>Paenibacillus</taxon>
    </lineage>
</organism>
<dbReference type="AlphaFoldDB" id="A0A2R9SY73"/>
<dbReference type="EMBL" id="ADHJ01000014">
    <property type="protein sequence ID" value="EFU42283.1"/>
    <property type="molecule type" value="Genomic_DNA"/>
</dbReference>